<dbReference type="EMBL" id="JFYO01000001">
    <property type="protein sequence ID" value="EZP29980.1"/>
    <property type="molecule type" value="Genomic_DNA"/>
</dbReference>
<gene>
    <name evidence="3" type="ORF">BW34_00614</name>
</gene>
<dbReference type="GeneID" id="91432044"/>
<name>A0A031G251_9MICO</name>
<keyword evidence="3" id="KW-0808">Transferase</keyword>
<feature type="transmembrane region" description="Helical" evidence="1">
    <location>
        <begin position="97"/>
        <end position="115"/>
    </location>
</feature>
<reference evidence="3 4" key="1">
    <citation type="submission" date="2014-03" db="EMBL/GenBank/DDBJ databases">
        <title>Draft Genome Sequences of 13 Willow Endophytes.</title>
        <authorList>
            <person name="Gan H.Y."/>
            <person name="Gan H.M."/>
            <person name="Savka M.A."/>
            <person name="Hudson A.O."/>
        </authorList>
    </citation>
    <scope>NUCLEOTIDE SEQUENCE [LARGE SCALE GENOMIC DNA]</scope>
    <source>
        <strain evidence="3 4">RIT293</strain>
    </source>
</reference>
<feature type="transmembrane region" description="Helical" evidence="1">
    <location>
        <begin position="268"/>
        <end position="288"/>
    </location>
</feature>
<dbReference type="Proteomes" id="UP000024001">
    <property type="component" value="Unassembled WGS sequence"/>
</dbReference>
<keyword evidence="1" id="KW-0812">Transmembrane</keyword>
<comment type="caution">
    <text evidence="3">The sequence shown here is derived from an EMBL/GenBank/DDBJ whole genome shotgun (WGS) entry which is preliminary data.</text>
</comment>
<proteinExistence type="predicted"/>
<feature type="domain" description="Acyltransferase 3" evidence="2">
    <location>
        <begin position="14"/>
        <end position="349"/>
    </location>
</feature>
<dbReference type="GO" id="GO:0016747">
    <property type="term" value="F:acyltransferase activity, transferring groups other than amino-acyl groups"/>
    <property type="evidence" value="ECO:0007669"/>
    <property type="project" value="InterPro"/>
</dbReference>
<dbReference type="InterPro" id="IPR002656">
    <property type="entry name" value="Acyl_transf_3_dom"/>
</dbReference>
<feature type="transmembrane region" description="Helical" evidence="1">
    <location>
        <begin position="208"/>
        <end position="230"/>
    </location>
</feature>
<dbReference type="OrthoDB" id="9796461at2"/>
<evidence type="ECO:0000313" key="3">
    <source>
        <dbReference type="EMBL" id="EZP29980.1"/>
    </source>
</evidence>
<dbReference type="PATRIC" id="fig|273677.3.peg.600"/>
<organism evidence="3 4">
    <name type="scientific">Microbacterium oleivorans</name>
    <dbReference type="NCBI Taxonomy" id="273677"/>
    <lineage>
        <taxon>Bacteria</taxon>
        <taxon>Bacillati</taxon>
        <taxon>Actinomycetota</taxon>
        <taxon>Actinomycetes</taxon>
        <taxon>Micrococcales</taxon>
        <taxon>Microbacteriaceae</taxon>
        <taxon>Microbacterium</taxon>
    </lineage>
</organism>
<evidence type="ECO:0000259" key="2">
    <source>
        <dbReference type="Pfam" id="PF01757"/>
    </source>
</evidence>
<dbReference type="PANTHER" id="PTHR23028">
    <property type="entry name" value="ACETYLTRANSFERASE"/>
    <property type="match status" value="1"/>
</dbReference>
<feature type="transmembrane region" description="Helical" evidence="1">
    <location>
        <begin position="185"/>
        <end position="202"/>
    </location>
</feature>
<sequence length="380" mass="41524">MVTTPPKQPPGRIQSLDGLRGVAALVVLLHHWLLIAEPLLEGTVSWAVISESPVKLLTAGNEAVLVFFVLSGLVVVLPVFRENFSWMGFLSARVVRLYGPVIASLALSAILILLVPRDRSAMPAGSWMAETHAESVSVGSFFAQASLVPRQYPLNNPLWSLHWELLYSIVLPLATALALLVRRHALAAVIFCCALSVAGRIFEQSELLYFPVFIVGTIMAARMPDLLAWVERPRPRWFMPLFTLVSVCMLIASWLARPIVPSGTDLSTVLWAFAAPGAAGIVLVALAWGPAIRLFETRPIQWLGKISFSLYLVHVPVLATLAFAFGAEAWLLVGILGIPISLLVAWGFYEAVEARMHKAARRVHRAVAARARRRAGEVAP</sequence>
<accession>A0A031G251</accession>
<evidence type="ECO:0000313" key="4">
    <source>
        <dbReference type="Proteomes" id="UP000024001"/>
    </source>
</evidence>
<keyword evidence="4" id="KW-1185">Reference proteome</keyword>
<keyword evidence="3" id="KW-0012">Acyltransferase</keyword>
<keyword evidence="1" id="KW-1133">Transmembrane helix</keyword>
<feature type="transmembrane region" description="Helical" evidence="1">
    <location>
        <begin position="237"/>
        <end position="256"/>
    </location>
</feature>
<protein>
    <submittedName>
        <fullName evidence="3">Acyltransferase</fullName>
    </submittedName>
</protein>
<feature type="transmembrane region" description="Helical" evidence="1">
    <location>
        <begin position="308"/>
        <end position="325"/>
    </location>
</feature>
<feature type="transmembrane region" description="Helical" evidence="1">
    <location>
        <begin position="161"/>
        <end position="180"/>
    </location>
</feature>
<feature type="transmembrane region" description="Helical" evidence="1">
    <location>
        <begin position="56"/>
        <end position="77"/>
    </location>
</feature>
<dbReference type="eggNOG" id="COG1835">
    <property type="taxonomic scope" value="Bacteria"/>
</dbReference>
<evidence type="ECO:0000256" key="1">
    <source>
        <dbReference type="SAM" id="Phobius"/>
    </source>
</evidence>
<dbReference type="RefSeq" id="WP_036309383.1">
    <property type="nucleotide sequence ID" value="NZ_CP031421.1"/>
</dbReference>
<dbReference type="Pfam" id="PF01757">
    <property type="entry name" value="Acyl_transf_3"/>
    <property type="match status" value="1"/>
</dbReference>
<dbReference type="KEGG" id="moo:BWL13_01666"/>
<dbReference type="AlphaFoldDB" id="A0A031G251"/>
<dbReference type="InterPro" id="IPR050879">
    <property type="entry name" value="Acyltransferase_3"/>
</dbReference>
<feature type="transmembrane region" description="Helical" evidence="1">
    <location>
        <begin position="331"/>
        <end position="352"/>
    </location>
</feature>
<keyword evidence="1" id="KW-0472">Membrane</keyword>
<feature type="transmembrane region" description="Helical" evidence="1">
    <location>
        <begin position="18"/>
        <end position="36"/>
    </location>
</feature>